<feature type="repeat" description="ANK" evidence="1">
    <location>
        <begin position="280"/>
        <end position="317"/>
    </location>
</feature>
<dbReference type="AlphaFoldDB" id="A0AAN7U6W5"/>
<dbReference type="SUPFAM" id="SSF48403">
    <property type="entry name" value="Ankyrin repeat"/>
    <property type="match status" value="1"/>
</dbReference>
<gene>
    <name evidence="4" type="ORF">RB653_004833</name>
</gene>
<dbReference type="PROSITE" id="PS50088">
    <property type="entry name" value="ANK_REPEAT"/>
    <property type="match status" value="5"/>
</dbReference>
<protein>
    <recommendedName>
        <fullName evidence="3">Rab-GAP TBC domain-containing protein</fullName>
    </recommendedName>
</protein>
<feature type="repeat" description="ANK" evidence="1">
    <location>
        <begin position="351"/>
        <end position="384"/>
    </location>
</feature>
<dbReference type="FunFam" id="1.25.40.20:FF:001052">
    <property type="entry name" value="Uncharacterized protein"/>
    <property type="match status" value="1"/>
</dbReference>
<dbReference type="Pfam" id="PF12796">
    <property type="entry name" value="Ank_2"/>
    <property type="match status" value="2"/>
</dbReference>
<feature type="repeat" description="ANK" evidence="1">
    <location>
        <begin position="385"/>
        <end position="417"/>
    </location>
</feature>
<evidence type="ECO:0000313" key="4">
    <source>
        <dbReference type="EMBL" id="KAK5583242.1"/>
    </source>
</evidence>
<evidence type="ECO:0000259" key="3">
    <source>
        <dbReference type="PROSITE" id="PS50086"/>
    </source>
</evidence>
<organism evidence="4 5">
    <name type="scientific">Dictyostelium firmibasis</name>
    <dbReference type="NCBI Taxonomy" id="79012"/>
    <lineage>
        <taxon>Eukaryota</taxon>
        <taxon>Amoebozoa</taxon>
        <taxon>Evosea</taxon>
        <taxon>Eumycetozoa</taxon>
        <taxon>Dictyostelia</taxon>
        <taxon>Dictyosteliales</taxon>
        <taxon>Dictyosteliaceae</taxon>
        <taxon>Dictyostelium</taxon>
    </lineage>
</organism>
<reference evidence="4 5" key="1">
    <citation type="submission" date="2023-11" db="EMBL/GenBank/DDBJ databases">
        <title>Dfirmibasis_genome.</title>
        <authorList>
            <person name="Edelbroek B."/>
            <person name="Kjellin J."/>
            <person name="Jerlstrom-Hultqvist J."/>
            <person name="Soderbom F."/>
        </authorList>
    </citation>
    <scope>NUCLEOTIDE SEQUENCE [LARGE SCALE GENOMIC DNA]</scope>
    <source>
        <strain evidence="4 5">TNS-C-14</strain>
    </source>
</reference>
<dbReference type="EMBL" id="JAVFKY010000001">
    <property type="protein sequence ID" value="KAK5583242.1"/>
    <property type="molecule type" value="Genomic_DNA"/>
</dbReference>
<proteinExistence type="predicted"/>
<feature type="region of interest" description="Disordered" evidence="2">
    <location>
        <begin position="833"/>
        <end position="865"/>
    </location>
</feature>
<dbReference type="InterPro" id="IPR002110">
    <property type="entry name" value="Ankyrin_rpt"/>
</dbReference>
<comment type="caution">
    <text evidence="4">The sequence shown here is derived from an EMBL/GenBank/DDBJ whole genome shotgun (WGS) entry which is preliminary data.</text>
</comment>
<name>A0AAN7U6W5_9MYCE</name>
<feature type="region of interest" description="Disordered" evidence="2">
    <location>
        <begin position="1"/>
        <end position="36"/>
    </location>
</feature>
<dbReference type="GO" id="GO:0031267">
    <property type="term" value="F:small GTPase binding"/>
    <property type="evidence" value="ECO:0007669"/>
    <property type="project" value="TreeGrafter"/>
</dbReference>
<feature type="repeat" description="ANK" evidence="1">
    <location>
        <begin position="418"/>
        <end position="450"/>
    </location>
</feature>
<dbReference type="SMART" id="SM00164">
    <property type="entry name" value="TBC"/>
    <property type="match status" value="1"/>
</dbReference>
<dbReference type="GO" id="GO:0005773">
    <property type="term" value="C:vacuole"/>
    <property type="evidence" value="ECO:0007669"/>
    <property type="project" value="UniProtKB-ARBA"/>
</dbReference>
<dbReference type="FunFam" id="1.10.8.270:FF:000007">
    <property type="entry name" value="TBC1 domain family member 10A"/>
    <property type="match status" value="1"/>
</dbReference>
<feature type="compositionally biased region" description="Acidic residues" evidence="2">
    <location>
        <begin position="148"/>
        <end position="159"/>
    </location>
</feature>
<evidence type="ECO:0000256" key="2">
    <source>
        <dbReference type="SAM" id="MobiDB-lite"/>
    </source>
</evidence>
<dbReference type="InterPro" id="IPR035969">
    <property type="entry name" value="Rab-GAP_TBC_sf"/>
</dbReference>
<dbReference type="InterPro" id="IPR050302">
    <property type="entry name" value="Rab_GAP_TBC_domain"/>
</dbReference>
<dbReference type="FunFam" id="1.10.472.80:FF:000006">
    <property type="entry name" value="TBC1 domain family member 14"/>
    <property type="match status" value="1"/>
</dbReference>
<dbReference type="Gene3D" id="1.10.472.80">
    <property type="entry name" value="Ypt/Rab-GAP domain of gyp1p, domain 3"/>
    <property type="match status" value="1"/>
</dbReference>
<feature type="region of interest" description="Disordered" evidence="2">
    <location>
        <begin position="453"/>
        <end position="501"/>
    </location>
</feature>
<feature type="region of interest" description="Disordered" evidence="2">
    <location>
        <begin position="148"/>
        <end position="182"/>
    </location>
</feature>
<dbReference type="GO" id="GO:0031410">
    <property type="term" value="C:cytoplasmic vesicle"/>
    <property type="evidence" value="ECO:0007669"/>
    <property type="project" value="UniProtKB-ARBA"/>
</dbReference>
<dbReference type="InterPro" id="IPR000195">
    <property type="entry name" value="Rab-GAP-TBC_dom"/>
</dbReference>
<keyword evidence="5" id="KW-1185">Reference proteome</keyword>
<dbReference type="Gene3D" id="1.10.8.270">
    <property type="entry name" value="putative rabgap domain of human tbc1 domain family member 14 like domains"/>
    <property type="match status" value="1"/>
</dbReference>
<keyword evidence="1" id="KW-0040">ANK repeat</keyword>
<feature type="region of interest" description="Disordered" evidence="2">
    <location>
        <begin position="63"/>
        <end position="94"/>
    </location>
</feature>
<evidence type="ECO:0000313" key="5">
    <source>
        <dbReference type="Proteomes" id="UP001344447"/>
    </source>
</evidence>
<accession>A0AAN7U6W5</accession>
<feature type="compositionally biased region" description="Low complexity" evidence="2">
    <location>
        <begin position="1"/>
        <end position="11"/>
    </location>
</feature>
<dbReference type="Proteomes" id="UP001344447">
    <property type="component" value="Unassembled WGS sequence"/>
</dbReference>
<dbReference type="Pfam" id="PF00023">
    <property type="entry name" value="Ank"/>
    <property type="match status" value="1"/>
</dbReference>
<dbReference type="Gene3D" id="1.25.40.20">
    <property type="entry name" value="Ankyrin repeat-containing domain"/>
    <property type="match status" value="2"/>
</dbReference>
<dbReference type="SUPFAM" id="SSF47923">
    <property type="entry name" value="Ypt/Rab-GAP domain of gyp1p"/>
    <property type="match status" value="2"/>
</dbReference>
<dbReference type="SMART" id="SM00248">
    <property type="entry name" value="ANK"/>
    <property type="match status" value="8"/>
</dbReference>
<dbReference type="PROSITE" id="PS50297">
    <property type="entry name" value="ANK_REP_REGION"/>
    <property type="match status" value="2"/>
</dbReference>
<sequence>MEPNITTVTTPPISPIKEECNNSNENHNNNQNDTNKLNITSKTLEDSNKIVIESSITTVIVSNENSNNNNNNNSNNKNNNSSNSSSGSITNNINNEDNINNIIKLEPYPHTTGKYPIHEAVYKNDIETLKQYFGDENLVIVNNNNSNIEEEEEEEEEDDNQQHNTSMNSNGGKPSINDRDEQGRTPLMFANTLTTAQFLLNRGARINLRDSERQTAMHKASTYNIPELLSLYLNTGAHIKRDLSGCTPLHICSYKGFINCTHIMMEKGPRRVKAEARDKKGKTALHYAAESPEPDEITAQVISVLASGGSLLDTKDREKKTPLHFSTLMGKVKSVNVLLEKGANPEVVDIFGALPLHYAVTCVTGRKIAKQLIAKGCKVNSPDNVGQTPMFYASKSGHPKNVTSLLRLGGSATVKDYQNRTPLHFSLDIANSTISSMLVSAGADVTLRYRYGQKGERPVSPRKTLNNVQWKGEGKTGGAGDGSNDPNGGKNEEEEEEEEEYMHADIYGFLPDVSSNAAQMKKWSEIKEYYQQLMKEQRNKEKRREKKWVKLIGNNGKRSKMQNLAWKSVPESTRSVLWRLVLNPDKVKENANVSFEQLLERDSEFVKQIDLDIDRTYRNHIIFRERFNSGQQALFNVLKAYSIYDTEVGYCQGMSSIASLLLMYMTEEEAFWCLVALMESDKFQFRGLFLPSFPLLYRNYAIHEQLLHEELPKVASNFGVEGITFSMYATKWFLTIFSGNIPFPLLVRFWDLVMLHGYFIVHTLILHVLRTYESTLAKDPFEKILNFFSNLDSIEIDVYSFIKSAKKHKITEKRITKLGQKYDMQQQNQHMLPSSFNVPRSSSKQNLHSTSSSSSSISTNIQQLN</sequence>
<feature type="compositionally biased region" description="Low complexity" evidence="2">
    <location>
        <begin position="21"/>
        <end position="36"/>
    </location>
</feature>
<feature type="compositionally biased region" description="Polar residues" evidence="2">
    <location>
        <begin position="162"/>
        <end position="172"/>
    </location>
</feature>
<dbReference type="PROSITE" id="PS50086">
    <property type="entry name" value="TBC_RABGAP"/>
    <property type="match status" value="1"/>
</dbReference>
<feature type="domain" description="Rab-GAP TBC" evidence="3">
    <location>
        <begin position="568"/>
        <end position="757"/>
    </location>
</feature>
<dbReference type="PANTHER" id="PTHR47219">
    <property type="entry name" value="RAB GTPASE-ACTIVATING PROTEIN 1-LIKE"/>
    <property type="match status" value="1"/>
</dbReference>
<dbReference type="GO" id="GO:0016192">
    <property type="term" value="P:vesicle-mediated transport"/>
    <property type="evidence" value="ECO:0007669"/>
    <property type="project" value="UniProtKB-ARBA"/>
</dbReference>
<feature type="repeat" description="ANK" evidence="1">
    <location>
        <begin position="318"/>
        <end position="350"/>
    </location>
</feature>
<evidence type="ECO:0000256" key="1">
    <source>
        <dbReference type="PROSITE-ProRule" id="PRU00023"/>
    </source>
</evidence>
<dbReference type="Pfam" id="PF00566">
    <property type="entry name" value="RabGAP-TBC"/>
    <property type="match status" value="1"/>
</dbReference>
<dbReference type="PANTHER" id="PTHR47219:SF25">
    <property type="entry name" value="RAB-GAP TBC DOMAIN-CONTAINING PROTEIN"/>
    <property type="match status" value="1"/>
</dbReference>
<dbReference type="GO" id="GO:0005096">
    <property type="term" value="F:GTPase activator activity"/>
    <property type="evidence" value="ECO:0007669"/>
    <property type="project" value="TreeGrafter"/>
</dbReference>
<feature type="compositionally biased region" description="Low complexity" evidence="2">
    <location>
        <begin position="841"/>
        <end position="858"/>
    </location>
</feature>
<dbReference type="InterPro" id="IPR036770">
    <property type="entry name" value="Ankyrin_rpt-contain_sf"/>
</dbReference>